<dbReference type="GO" id="GO:0008831">
    <property type="term" value="F:dTDP-4-dehydrorhamnose reductase activity"/>
    <property type="evidence" value="ECO:0007669"/>
    <property type="project" value="UniProtKB-EC"/>
</dbReference>
<gene>
    <name evidence="4" type="ORF">A2633_06225</name>
</gene>
<dbReference type="Pfam" id="PF04321">
    <property type="entry name" value="RmlD_sub_bind"/>
    <property type="match status" value="1"/>
</dbReference>
<comment type="function">
    <text evidence="2">Catalyzes the reduction of dTDP-6-deoxy-L-lyxo-4-hexulose to yield dTDP-L-rhamnose.</text>
</comment>
<keyword evidence="2" id="KW-0560">Oxidoreductase</keyword>
<keyword evidence="2" id="KW-0521">NADP</keyword>
<dbReference type="PANTHER" id="PTHR10491">
    <property type="entry name" value="DTDP-4-DEHYDRORHAMNOSE REDUCTASE"/>
    <property type="match status" value="1"/>
</dbReference>
<dbReference type="Gene3D" id="3.90.25.10">
    <property type="entry name" value="UDP-galactose 4-epimerase, domain 1"/>
    <property type="match status" value="1"/>
</dbReference>
<dbReference type="InterPro" id="IPR005913">
    <property type="entry name" value="dTDP_dehydrorham_reduct"/>
</dbReference>
<comment type="caution">
    <text evidence="4">The sequence shown here is derived from an EMBL/GenBank/DDBJ whole genome shotgun (WGS) entry which is preliminary data.</text>
</comment>
<evidence type="ECO:0000313" key="4">
    <source>
        <dbReference type="EMBL" id="OGZ95100.1"/>
    </source>
</evidence>
<name>A0A1G2K9E9_9BACT</name>
<dbReference type="CDD" id="cd05254">
    <property type="entry name" value="dTDP_HR_like_SDR_e"/>
    <property type="match status" value="1"/>
</dbReference>
<evidence type="ECO:0000256" key="1">
    <source>
        <dbReference type="ARBA" id="ARBA00010944"/>
    </source>
</evidence>
<dbReference type="EMBL" id="MHQC01000017">
    <property type="protein sequence ID" value="OGZ95100.1"/>
    <property type="molecule type" value="Genomic_DNA"/>
</dbReference>
<reference evidence="4 5" key="1">
    <citation type="journal article" date="2016" name="Nat. Commun.">
        <title>Thousands of microbial genomes shed light on interconnected biogeochemical processes in an aquifer system.</title>
        <authorList>
            <person name="Anantharaman K."/>
            <person name="Brown C.T."/>
            <person name="Hug L.A."/>
            <person name="Sharon I."/>
            <person name="Castelle C.J."/>
            <person name="Probst A.J."/>
            <person name="Thomas B.C."/>
            <person name="Singh A."/>
            <person name="Wilkins M.J."/>
            <person name="Karaoz U."/>
            <person name="Brodie E.L."/>
            <person name="Williams K.H."/>
            <person name="Hubbard S.S."/>
            <person name="Banfield J.F."/>
        </authorList>
    </citation>
    <scope>NUCLEOTIDE SEQUENCE [LARGE SCALE GENOMIC DNA]</scope>
</reference>
<comment type="pathway">
    <text evidence="2">Carbohydrate biosynthesis; dTDP-L-rhamnose biosynthesis.</text>
</comment>
<evidence type="ECO:0000313" key="5">
    <source>
        <dbReference type="Proteomes" id="UP000177152"/>
    </source>
</evidence>
<dbReference type="Gene3D" id="3.40.50.720">
    <property type="entry name" value="NAD(P)-binding Rossmann-like Domain"/>
    <property type="match status" value="1"/>
</dbReference>
<dbReference type="InterPro" id="IPR036291">
    <property type="entry name" value="NAD(P)-bd_dom_sf"/>
</dbReference>
<dbReference type="SUPFAM" id="SSF51735">
    <property type="entry name" value="NAD(P)-binding Rossmann-fold domains"/>
    <property type="match status" value="1"/>
</dbReference>
<dbReference type="AlphaFoldDB" id="A0A1G2K9E9"/>
<evidence type="ECO:0000259" key="3">
    <source>
        <dbReference type="Pfam" id="PF04321"/>
    </source>
</evidence>
<proteinExistence type="inferred from homology"/>
<dbReference type="PANTHER" id="PTHR10491:SF4">
    <property type="entry name" value="METHIONINE ADENOSYLTRANSFERASE 2 SUBUNIT BETA"/>
    <property type="match status" value="1"/>
</dbReference>
<dbReference type="GO" id="GO:0019305">
    <property type="term" value="P:dTDP-rhamnose biosynthetic process"/>
    <property type="evidence" value="ECO:0007669"/>
    <property type="project" value="UniProtKB-UniPathway"/>
</dbReference>
<sequence>MKKKQKKKVLIFGAGGMLGKECKRQLSNSAMWYVIGLSERDIDITNYDSLFCAIKKIRPDVVINCAALINIDDCEKDPLRAWMVNAIGPGYIVRALKEAGRRRTVFVHISTSDVFGGRKPRWKEKNIPSPVNAYGWSKLYGEKNIEHEARGSGIRYYIIRTSWLYSEYRPTFIDLVISALRKKKQIPLVTDQRSVPTSARELAAEIEKILLNRNKPGIYHVINHSTGGVSKYQIGTEILRIMNASSHSSGRRFSRYYLTKSSKKDMFKVARPASPVLINTKLPQMRDWRSSLGEYIRRHVKS</sequence>
<dbReference type="EC" id="1.1.1.133" evidence="2"/>
<organism evidence="4 5">
    <name type="scientific">Candidatus Sungbacteria bacterium RIFCSPHIGHO2_01_FULL_47_32</name>
    <dbReference type="NCBI Taxonomy" id="1802264"/>
    <lineage>
        <taxon>Bacteria</taxon>
        <taxon>Candidatus Sungiibacteriota</taxon>
    </lineage>
</organism>
<protein>
    <recommendedName>
        <fullName evidence="2">dTDP-4-dehydrorhamnose reductase</fullName>
        <ecNumber evidence="2">1.1.1.133</ecNumber>
    </recommendedName>
</protein>
<dbReference type="UniPathway" id="UPA00124"/>
<feature type="domain" description="RmlD-like substrate binding" evidence="3">
    <location>
        <begin position="8"/>
        <end position="298"/>
    </location>
</feature>
<dbReference type="Proteomes" id="UP000177152">
    <property type="component" value="Unassembled WGS sequence"/>
</dbReference>
<evidence type="ECO:0000256" key="2">
    <source>
        <dbReference type="RuleBase" id="RU364082"/>
    </source>
</evidence>
<dbReference type="InterPro" id="IPR029903">
    <property type="entry name" value="RmlD-like-bd"/>
</dbReference>
<accession>A0A1G2K9E9</accession>
<comment type="similarity">
    <text evidence="1 2">Belongs to the dTDP-4-dehydrorhamnose reductase family.</text>
</comment>